<evidence type="ECO:0000259" key="9">
    <source>
        <dbReference type="Pfam" id="PF01648"/>
    </source>
</evidence>
<evidence type="ECO:0000256" key="6">
    <source>
        <dbReference type="ARBA" id="ARBA00023098"/>
    </source>
</evidence>
<name>A0A8J7TPS7_9BACT</name>
<reference evidence="10" key="1">
    <citation type="submission" date="2021-02" db="EMBL/GenBank/DDBJ databases">
        <title>Genome-Resolved Metagenomics of a Microbial Community Performing Photosynthetic Biological Nutrient Removal.</title>
        <authorList>
            <person name="Mcdaniel E.A."/>
        </authorList>
    </citation>
    <scope>NUCLEOTIDE SEQUENCE</scope>
    <source>
        <strain evidence="10">UWPOB_OBS1</strain>
    </source>
</reference>
<feature type="binding site" evidence="8">
    <location>
        <position position="60"/>
    </location>
    <ligand>
        <name>Mg(2+)</name>
        <dbReference type="ChEBI" id="CHEBI:18420"/>
    </ligand>
</feature>
<evidence type="ECO:0000256" key="5">
    <source>
        <dbReference type="ARBA" id="ARBA00022842"/>
    </source>
</evidence>
<dbReference type="HAMAP" id="MF_00101">
    <property type="entry name" value="AcpS"/>
    <property type="match status" value="1"/>
</dbReference>
<comment type="caution">
    <text evidence="10">The sequence shown here is derived from an EMBL/GenBank/DDBJ whole genome shotgun (WGS) entry which is preliminary data.</text>
</comment>
<evidence type="ECO:0000256" key="3">
    <source>
        <dbReference type="ARBA" id="ARBA00022723"/>
    </source>
</evidence>
<dbReference type="InterPro" id="IPR002582">
    <property type="entry name" value="ACPS"/>
</dbReference>
<proteinExistence type="inferred from homology"/>
<evidence type="ECO:0000256" key="8">
    <source>
        <dbReference type="HAMAP-Rule" id="MF_00101"/>
    </source>
</evidence>
<accession>A0A8J7TPS7</accession>
<keyword evidence="3 8" id="KW-0479">Metal-binding</keyword>
<keyword evidence="5 8" id="KW-0460">Magnesium</keyword>
<keyword evidence="8" id="KW-0963">Cytoplasm</keyword>
<keyword evidence="7 8" id="KW-0275">Fatty acid biosynthesis</keyword>
<dbReference type="GO" id="GO:0000287">
    <property type="term" value="F:magnesium ion binding"/>
    <property type="evidence" value="ECO:0007669"/>
    <property type="project" value="UniProtKB-UniRule"/>
</dbReference>
<dbReference type="InterPro" id="IPR008278">
    <property type="entry name" value="4-PPantetheinyl_Trfase_dom"/>
</dbReference>
<keyword evidence="6 8" id="KW-0443">Lipid metabolism</keyword>
<evidence type="ECO:0000256" key="2">
    <source>
        <dbReference type="ARBA" id="ARBA00022679"/>
    </source>
</evidence>
<evidence type="ECO:0000256" key="4">
    <source>
        <dbReference type="ARBA" id="ARBA00022832"/>
    </source>
</evidence>
<comment type="catalytic activity">
    <reaction evidence="8">
        <text>apo-[ACP] + CoA = holo-[ACP] + adenosine 3',5'-bisphosphate + H(+)</text>
        <dbReference type="Rhea" id="RHEA:12068"/>
        <dbReference type="Rhea" id="RHEA-COMP:9685"/>
        <dbReference type="Rhea" id="RHEA-COMP:9690"/>
        <dbReference type="ChEBI" id="CHEBI:15378"/>
        <dbReference type="ChEBI" id="CHEBI:29999"/>
        <dbReference type="ChEBI" id="CHEBI:57287"/>
        <dbReference type="ChEBI" id="CHEBI:58343"/>
        <dbReference type="ChEBI" id="CHEBI:64479"/>
        <dbReference type="EC" id="2.7.8.7"/>
    </reaction>
</comment>
<dbReference type="EMBL" id="JAFLCK010000036">
    <property type="protein sequence ID" value="MBN8662338.1"/>
    <property type="molecule type" value="Genomic_DNA"/>
</dbReference>
<keyword evidence="4 8" id="KW-0276">Fatty acid metabolism</keyword>
<evidence type="ECO:0000313" key="11">
    <source>
        <dbReference type="Proteomes" id="UP000664277"/>
    </source>
</evidence>
<feature type="domain" description="4'-phosphopantetheinyl transferase" evidence="9">
    <location>
        <begin position="6"/>
        <end position="122"/>
    </location>
</feature>
<organism evidence="10 11">
    <name type="scientific">Candidatus Obscuribacter phosphatis</name>
    <dbReference type="NCBI Taxonomy" id="1906157"/>
    <lineage>
        <taxon>Bacteria</taxon>
        <taxon>Bacillati</taxon>
        <taxon>Candidatus Melainabacteria</taxon>
        <taxon>Candidatus Obscuribacterales</taxon>
        <taxon>Candidatus Obscuribacteraceae</taxon>
        <taxon>Candidatus Obscuribacter</taxon>
    </lineage>
</organism>
<evidence type="ECO:0000313" key="10">
    <source>
        <dbReference type="EMBL" id="MBN8662338.1"/>
    </source>
</evidence>
<dbReference type="NCBIfam" id="TIGR00556">
    <property type="entry name" value="pantethn_trn"/>
    <property type="match status" value="1"/>
</dbReference>
<keyword evidence="2 8" id="KW-0808">Transferase</keyword>
<evidence type="ECO:0000256" key="1">
    <source>
        <dbReference type="ARBA" id="ARBA00022516"/>
    </source>
</evidence>
<comment type="function">
    <text evidence="8">Transfers the 4'-phosphopantetheine moiety from coenzyme A to a Ser of acyl-carrier-protein.</text>
</comment>
<dbReference type="SUPFAM" id="SSF56214">
    <property type="entry name" value="4'-phosphopantetheinyl transferase"/>
    <property type="match status" value="1"/>
</dbReference>
<feature type="binding site" evidence="8">
    <location>
        <position position="9"/>
    </location>
    <ligand>
        <name>Mg(2+)</name>
        <dbReference type="ChEBI" id="CHEBI:18420"/>
    </ligand>
</feature>
<dbReference type="GO" id="GO:0005737">
    <property type="term" value="C:cytoplasm"/>
    <property type="evidence" value="ECO:0007669"/>
    <property type="project" value="UniProtKB-SubCell"/>
</dbReference>
<dbReference type="GO" id="GO:0008897">
    <property type="term" value="F:holo-[acyl-carrier-protein] synthase activity"/>
    <property type="evidence" value="ECO:0007669"/>
    <property type="project" value="UniProtKB-UniRule"/>
</dbReference>
<dbReference type="AlphaFoldDB" id="A0A8J7TPS7"/>
<dbReference type="NCBIfam" id="TIGR00516">
    <property type="entry name" value="acpS"/>
    <property type="match status" value="1"/>
</dbReference>
<sequence length="141" mass="15603">MNKFKIGSDICSIERVNSVWTKYGERFLDKVLTAGEKKYVLSVKPEDAASKIAARFAAKEATVKALGTGFKGVSFQEIEVVRKPSGEPSLKLSGRAAELQRQLNLQAFELTISHEREYAIAFVLGYGMTESIVKQTHDTDS</sequence>
<evidence type="ECO:0000256" key="7">
    <source>
        <dbReference type="ARBA" id="ARBA00023160"/>
    </source>
</evidence>
<comment type="similarity">
    <text evidence="8">Belongs to the P-Pant transferase superfamily. AcpS family.</text>
</comment>
<gene>
    <name evidence="8 10" type="primary">acpS</name>
    <name evidence="10" type="ORF">J0M35_18355</name>
</gene>
<dbReference type="InterPro" id="IPR037143">
    <property type="entry name" value="4-PPantetheinyl_Trfase_dom_sf"/>
</dbReference>
<dbReference type="Proteomes" id="UP000664277">
    <property type="component" value="Unassembled WGS sequence"/>
</dbReference>
<dbReference type="Gene3D" id="3.90.470.20">
    <property type="entry name" value="4'-phosphopantetheinyl transferase domain"/>
    <property type="match status" value="1"/>
</dbReference>
<dbReference type="EC" id="2.7.8.7" evidence="8"/>
<keyword evidence="1 8" id="KW-0444">Lipid biosynthesis</keyword>
<dbReference type="GO" id="GO:0006633">
    <property type="term" value="P:fatty acid biosynthetic process"/>
    <property type="evidence" value="ECO:0007669"/>
    <property type="project" value="UniProtKB-UniRule"/>
</dbReference>
<protein>
    <recommendedName>
        <fullName evidence="8">Holo-[acyl-carrier-protein] synthase</fullName>
        <shortName evidence="8">Holo-ACP synthase</shortName>
        <ecNumber evidence="8">2.7.8.7</ecNumber>
    </recommendedName>
    <alternativeName>
        <fullName evidence="8">4'-phosphopantetheinyl transferase AcpS</fullName>
    </alternativeName>
</protein>
<comment type="subcellular location">
    <subcellularLocation>
        <location evidence="8">Cytoplasm</location>
    </subcellularLocation>
</comment>
<dbReference type="Pfam" id="PF01648">
    <property type="entry name" value="ACPS"/>
    <property type="match status" value="1"/>
</dbReference>
<dbReference type="InterPro" id="IPR004568">
    <property type="entry name" value="Ppantetheine-prot_Trfase_dom"/>
</dbReference>
<comment type="cofactor">
    <cofactor evidence="8">
        <name>Mg(2+)</name>
        <dbReference type="ChEBI" id="CHEBI:18420"/>
    </cofactor>
</comment>